<keyword evidence="9 12" id="KW-0407">Ion channel</keyword>
<dbReference type="InterPro" id="IPR003691">
    <property type="entry name" value="FluC"/>
</dbReference>
<comment type="function">
    <text evidence="12">Fluoride-specific ion channel. Important for reducing fluoride concentration in the cell, thus reducing its toxicity.</text>
</comment>
<feature type="binding site" evidence="12">
    <location>
        <position position="76"/>
    </location>
    <ligand>
        <name>Na(+)</name>
        <dbReference type="ChEBI" id="CHEBI:29101"/>
        <note>structural</note>
    </ligand>
</feature>
<comment type="catalytic activity">
    <reaction evidence="11">
        <text>fluoride(in) = fluoride(out)</text>
        <dbReference type="Rhea" id="RHEA:76159"/>
        <dbReference type="ChEBI" id="CHEBI:17051"/>
    </reaction>
    <physiologicalReaction direction="left-to-right" evidence="11">
        <dbReference type="Rhea" id="RHEA:76160"/>
    </physiologicalReaction>
</comment>
<dbReference type="RefSeq" id="WP_213215543.1">
    <property type="nucleotide sequence ID" value="NZ_QTKU01000001.1"/>
</dbReference>
<proteinExistence type="inferred from homology"/>
<evidence type="ECO:0000256" key="1">
    <source>
        <dbReference type="ARBA" id="ARBA00004651"/>
    </source>
</evidence>
<evidence type="ECO:0000256" key="2">
    <source>
        <dbReference type="ARBA" id="ARBA00022475"/>
    </source>
</evidence>
<keyword evidence="3" id="KW-0997">Cell inner membrane</keyword>
<keyword evidence="6 12" id="KW-0915">Sodium</keyword>
<evidence type="ECO:0000256" key="10">
    <source>
        <dbReference type="ARBA" id="ARBA00035120"/>
    </source>
</evidence>
<dbReference type="GO" id="GO:0005886">
    <property type="term" value="C:plasma membrane"/>
    <property type="evidence" value="ECO:0007669"/>
    <property type="project" value="UniProtKB-SubCell"/>
</dbReference>
<organism evidence="13 14">
    <name type="scientific">Roseibium polysiphoniae</name>
    <dbReference type="NCBI Taxonomy" id="2571221"/>
    <lineage>
        <taxon>Bacteria</taxon>
        <taxon>Pseudomonadati</taxon>
        <taxon>Pseudomonadota</taxon>
        <taxon>Alphaproteobacteria</taxon>
        <taxon>Hyphomicrobiales</taxon>
        <taxon>Stappiaceae</taxon>
        <taxon>Roseibium</taxon>
    </lineage>
</organism>
<evidence type="ECO:0000313" key="13">
    <source>
        <dbReference type="EMBL" id="MBS8259997.1"/>
    </source>
</evidence>
<dbReference type="EMBL" id="QTKU01000001">
    <property type="protein sequence ID" value="MBS8259997.1"/>
    <property type="molecule type" value="Genomic_DNA"/>
</dbReference>
<evidence type="ECO:0000256" key="9">
    <source>
        <dbReference type="ARBA" id="ARBA00023303"/>
    </source>
</evidence>
<evidence type="ECO:0000256" key="12">
    <source>
        <dbReference type="HAMAP-Rule" id="MF_00454"/>
    </source>
</evidence>
<comment type="activity regulation">
    <text evidence="12">Na(+) is not transported, but it plays an essential structural role and its presence is essential for fluoride channel function.</text>
</comment>
<comment type="caution">
    <text evidence="13">The sequence shown here is derived from an EMBL/GenBank/DDBJ whole genome shotgun (WGS) entry which is preliminary data.</text>
</comment>
<gene>
    <name evidence="12" type="primary">fluC</name>
    <name evidence="12" type="synonym">crcB</name>
    <name evidence="13" type="ORF">DYI23_07180</name>
</gene>
<keyword evidence="4 12" id="KW-0812">Transmembrane</keyword>
<dbReference type="GO" id="GO:0140114">
    <property type="term" value="P:cellular detoxification of fluoride"/>
    <property type="evidence" value="ECO:0007669"/>
    <property type="project" value="UniProtKB-UniRule"/>
</dbReference>
<comment type="similarity">
    <text evidence="10 12">Belongs to the fluoride channel Fluc/FEX (TC 1.A.43) family.</text>
</comment>
<feature type="transmembrane region" description="Helical" evidence="12">
    <location>
        <begin position="68"/>
        <end position="88"/>
    </location>
</feature>
<keyword evidence="2 12" id="KW-1003">Cell membrane</keyword>
<keyword evidence="7 12" id="KW-0406">Ion transport</keyword>
<feature type="transmembrane region" description="Helical" evidence="12">
    <location>
        <begin position="100"/>
        <end position="122"/>
    </location>
</feature>
<dbReference type="HAMAP" id="MF_00454">
    <property type="entry name" value="FluC"/>
    <property type="match status" value="1"/>
</dbReference>
<evidence type="ECO:0000256" key="8">
    <source>
        <dbReference type="ARBA" id="ARBA00023136"/>
    </source>
</evidence>
<keyword evidence="8 12" id="KW-0472">Membrane</keyword>
<dbReference type="NCBIfam" id="TIGR00494">
    <property type="entry name" value="crcB"/>
    <property type="match status" value="1"/>
</dbReference>
<evidence type="ECO:0000256" key="6">
    <source>
        <dbReference type="ARBA" id="ARBA00023053"/>
    </source>
</evidence>
<evidence type="ECO:0000256" key="4">
    <source>
        <dbReference type="ARBA" id="ARBA00022692"/>
    </source>
</evidence>
<evidence type="ECO:0000256" key="11">
    <source>
        <dbReference type="ARBA" id="ARBA00035585"/>
    </source>
</evidence>
<evidence type="ECO:0000256" key="5">
    <source>
        <dbReference type="ARBA" id="ARBA00022989"/>
    </source>
</evidence>
<dbReference type="Proteomes" id="UP000705379">
    <property type="component" value="Unassembled WGS sequence"/>
</dbReference>
<dbReference type="PANTHER" id="PTHR28259:SF1">
    <property type="entry name" value="FLUORIDE EXPORT PROTEIN 1-RELATED"/>
    <property type="match status" value="1"/>
</dbReference>
<evidence type="ECO:0000256" key="3">
    <source>
        <dbReference type="ARBA" id="ARBA00022519"/>
    </source>
</evidence>
<reference evidence="13" key="2">
    <citation type="journal article" date="2021" name="Microorganisms">
        <title>Bacterial Dimethylsulfoniopropionate Biosynthesis in the East China Sea.</title>
        <authorList>
            <person name="Liu J."/>
            <person name="Zhang Y."/>
            <person name="Liu J."/>
            <person name="Zhong H."/>
            <person name="Williams B.T."/>
            <person name="Zheng Y."/>
            <person name="Curson A.R.J."/>
            <person name="Sun C."/>
            <person name="Sun H."/>
            <person name="Song D."/>
            <person name="Wagner Mackenzie B."/>
            <person name="Bermejo Martinez A."/>
            <person name="Todd J.D."/>
            <person name="Zhang X.H."/>
        </authorList>
    </citation>
    <scope>NUCLEOTIDE SEQUENCE</scope>
    <source>
        <strain evidence="13">AESS21</strain>
    </source>
</reference>
<dbReference type="NCBIfam" id="NF010794">
    <property type="entry name" value="PRK14198.1"/>
    <property type="match status" value="1"/>
</dbReference>
<dbReference type="NCBIfam" id="NF010791">
    <property type="entry name" value="PRK14195.1"/>
    <property type="match status" value="1"/>
</dbReference>
<name>A0A944CCM3_9HYPH</name>
<comment type="subcellular location">
    <subcellularLocation>
        <location evidence="1 12">Cell membrane</location>
        <topology evidence="1 12">Multi-pass membrane protein</topology>
    </subcellularLocation>
</comment>
<evidence type="ECO:0000313" key="14">
    <source>
        <dbReference type="Proteomes" id="UP000705379"/>
    </source>
</evidence>
<evidence type="ECO:0000256" key="7">
    <source>
        <dbReference type="ARBA" id="ARBA00023065"/>
    </source>
</evidence>
<protein>
    <recommendedName>
        <fullName evidence="12">Fluoride-specific ion channel FluC</fullName>
    </recommendedName>
</protein>
<dbReference type="PANTHER" id="PTHR28259">
    <property type="entry name" value="FLUORIDE EXPORT PROTEIN 1-RELATED"/>
    <property type="match status" value="1"/>
</dbReference>
<keyword evidence="12" id="KW-0479">Metal-binding</keyword>
<dbReference type="GO" id="GO:0062054">
    <property type="term" value="F:fluoride channel activity"/>
    <property type="evidence" value="ECO:0007669"/>
    <property type="project" value="UniProtKB-UniRule"/>
</dbReference>
<feature type="binding site" evidence="12">
    <location>
        <position position="79"/>
    </location>
    <ligand>
        <name>Na(+)</name>
        <dbReference type="ChEBI" id="CHEBI:29101"/>
        <note>structural</note>
    </ligand>
</feature>
<reference evidence="13" key="1">
    <citation type="submission" date="2018-08" db="EMBL/GenBank/DDBJ databases">
        <authorList>
            <person name="Jin W."/>
            <person name="Wang H."/>
            <person name="Yang Y."/>
            <person name="Li M."/>
            <person name="Liu J."/>
        </authorList>
    </citation>
    <scope>NUCLEOTIDE SEQUENCE</scope>
    <source>
        <strain evidence="13">AESS21</strain>
    </source>
</reference>
<keyword evidence="5 12" id="KW-1133">Transmembrane helix</keyword>
<feature type="transmembrane region" description="Helical" evidence="12">
    <location>
        <begin position="38"/>
        <end position="56"/>
    </location>
</feature>
<dbReference type="Pfam" id="PF02537">
    <property type="entry name" value="CRCB"/>
    <property type="match status" value="1"/>
</dbReference>
<sequence>MTHFILVAIGGGLGAGLRHLVGLWTLRAFGSEFPYGTLTVNVVGSLIMGLFIGWLVRHEAAGLQSVRYFVATGLLGGFTTFSAFSLDVAVMWERGDTTSALVYVALSVVVSLAAVFAGLYLMRQLGS</sequence>
<dbReference type="AlphaFoldDB" id="A0A944CCM3"/>
<accession>A0A944CCM3</accession>
<keyword evidence="12" id="KW-0813">Transport</keyword>
<dbReference type="GO" id="GO:0046872">
    <property type="term" value="F:metal ion binding"/>
    <property type="evidence" value="ECO:0007669"/>
    <property type="project" value="UniProtKB-KW"/>
</dbReference>